<feature type="domain" description="6-phosphogluconate dehydrogenase NADP-binding" evidence="1">
    <location>
        <begin position="25"/>
        <end position="100"/>
    </location>
</feature>
<dbReference type="eggNOG" id="COG2084">
    <property type="taxonomic scope" value="Bacteria"/>
</dbReference>
<gene>
    <name evidence="2" type="primary">igiB.2</name>
    <name evidence="2" type="ordered locus">RSal33209_1841</name>
</gene>
<name>A9WQW8_RENSM</name>
<dbReference type="PANTHER" id="PTHR43580">
    <property type="entry name" value="OXIDOREDUCTASE GLYR1-RELATED"/>
    <property type="match status" value="1"/>
</dbReference>
<dbReference type="SUPFAM" id="SSF51735">
    <property type="entry name" value="NAD(P)-binding Rossmann-fold domains"/>
    <property type="match status" value="1"/>
</dbReference>
<reference evidence="3" key="1">
    <citation type="journal article" date="2008" name="J. Bacteriol.">
        <title>Genome sequence of the fish pathogen Renibacterium salmoninarum suggests reductive evolution away from an environmental Arthrobacter ancestor.</title>
        <authorList>
            <person name="Wiens G.D."/>
            <person name="Rockey D.D."/>
            <person name="Wu Z."/>
            <person name="Chang J."/>
            <person name="Levy R."/>
            <person name="Crane S."/>
            <person name="Chen D.S."/>
            <person name="Capri G.R."/>
            <person name="Burnett J.R."/>
            <person name="Sudheesh P.S."/>
            <person name="Schipma M.J."/>
            <person name="Burd H."/>
            <person name="Bhattacharyya A."/>
            <person name="Rhodes L.D."/>
            <person name="Kaul R."/>
            <person name="Strom M.S."/>
        </authorList>
    </citation>
    <scope>NUCLEOTIDE SEQUENCE [LARGE SCALE GENOMIC DNA]</scope>
    <source>
        <strain evidence="3">ATCC 33209 / DSM 20767 / JCM 11484 / NBRC 15589 / NCIMB 2235</strain>
    </source>
</reference>
<dbReference type="GO" id="GO:0050661">
    <property type="term" value="F:NADP binding"/>
    <property type="evidence" value="ECO:0007669"/>
    <property type="project" value="InterPro"/>
</dbReference>
<dbReference type="STRING" id="288705.RSal33209_1841"/>
<dbReference type="AlphaFoldDB" id="A9WQW8"/>
<dbReference type="PANTHER" id="PTHR43580:SF2">
    <property type="entry name" value="CYTOKINE-LIKE NUCLEAR FACTOR N-PAC"/>
    <property type="match status" value="1"/>
</dbReference>
<organism evidence="2 3">
    <name type="scientific">Renibacterium salmoninarum (strain ATCC 33209 / DSM 20767 / JCM 11484 / NBRC 15589 / NCIMB 2235)</name>
    <dbReference type="NCBI Taxonomy" id="288705"/>
    <lineage>
        <taxon>Bacteria</taxon>
        <taxon>Bacillati</taxon>
        <taxon>Actinomycetota</taxon>
        <taxon>Actinomycetes</taxon>
        <taxon>Micrococcales</taxon>
        <taxon>Micrococcaceae</taxon>
        <taxon>Renibacterium</taxon>
    </lineage>
</organism>
<dbReference type="KEGG" id="rsa:RSal33209_1841"/>
<evidence type="ECO:0000259" key="1">
    <source>
        <dbReference type="Pfam" id="PF03446"/>
    </source>
</evidence>
<sequence length="110" mass="11326">MLTNFENLEKTLMTTEPTNNSSIGTVAVIGTGTIGAPVAKNLDKHGFTVRVWNRSAAKASALTAGSGIAAFDTVAEAVQGADIIVTVLKDGPAVLEALRQSFLPEHSGSS</sequence>
<dbReference type="InterPro" id="IPR051265">
    <property type="entry name" value="HIBADH-related_NP60_sf"/>
</dbReference>
<dbReference type="InterPro" id="IPR036291">
    <property type="entry name" value="NAD(P)-bd_dom_sf"/>
</dbReference>
<dbReference type="EMBL" id="CP000910">
    <property type="protein sequence ID" value="ABY23574.1"/>
    <property type="molecule type" value="Genomic_DNA"/>
</dbReference>
<evidence type="ECO:0000313" key="2">
    <source>
        <dbReference type="EMBL" id="ABY23574.1"/>
    </source>
</evidence>
<proteinExistence type="predicted"/>
<evidence type="ECO:0000313" key="3">
    <source>
        <dbReference type="Proteomes" id="UP000002007"/>
    </source>
</evidence>
<keyword evidence="3" id="KW-1185">Reference proteome</keyword>
<dbReference type="Gene3D" id="3.40.50.720">
    <property type="entry name" value="NAD(P)-binding Rossmann-like Domain"/>
    <property type="match status" value="1"/>
</dbReference>
<dbReference type="Proteomes" id="UP000002007">
    <property type="component" value="Chromosome"/>
</dbReference>
<dbReference type="Pfam" id="PF03446">
    <property type="entry name" value="NAD_binding_2"/>
    <property type="match status" value="1"/>
</dbReference>
<dbReference type="InterPro" id="IPR006115">
    <property type="entry name" value="6PGDH_NADP-bd"/>
</dbReference>
<protein>
    <submittedName>
        <fullName evidence="2">IgiB</fullName>
    </submittedName>
</protein>
<accession>A9WQW8</accession>
<dbReference type="HOGENOM" id="CLU_2168963_0_0_11"/>